<proteinExistence type="inferred from homology"/>
<dbReference type="eggNOG" id="KOG0516">
    <property type="taxonomic scope" value="Eukaryota"/>
</dbReference>
<dbReference type="RefSeq" id="XP_004993179.1">
    <property type="nucleotide sequence ID" value="XM_004993122.1"/>
</dbReference>
<dbReference type="KEGG" id="sre:PTSG_06288"/>
<dbReference type="PROSITE" id="PS50021">
    <property type="entry name" value="CH"/>
    <property type="match status" value="1"/>
</dbReference>
<feature type="compositionally biased region" description="Basic and acidic residues" evidence="3">
    <location>
        <begin position="407"/>
        <end position="426"/>
    </location>
</feature>
<evidence type="ECO:0000313" key="7">
    <source>
        <dbReference type="Proteomes" id="UP000007799"/>
    </source>
</evidence>
<evidence type="ECO:0000256" key="3">
    <source>
        <dbReference type="SAM" id="MobiDB-lite"/>
    </source>
</evidence>
<feature type="compositionally biased region" description="Low complexity" evidence="3">
    <location>
        <begin position="441"/>
        <end position="476"/>
    </location>
</feature>
<accession>F2UCH2</accession>
<feature type="region of interest" description="Disordered" evidence="3">
    <location>
        <begin position="407"/>
        <end position="551"/>
    </location>
</feature>
<dbReference type="GeneID" id="16073754"/>
<keyword evidence="7" id="KW-1185">Reference proteome</keyword>
<evidence type="ECO:0000259" key="5">
    <source>
        <dbReference type="PROSITE" id="PS51460"/>
    </source>
</evidence>
<organism evidence="7">
    <name type="scientific">Salpingoeca rosetta (strain ATCC 50818 / BSB-021)</name>
    <dbReference type="NCBI Taxonomy" id="946362"/>
    <lineage>
        <taxon>Eukaryota</taxon>
        <taxon>Choanoflagellata</taxon>
        <taxon>Craspedida</taxon>
        <taxon>Salpingoecidae</taxon>
        <taxon>Salpingoeca</taxon>
    </lineage>
</organism>
<dbReference type="InterPro" id="IPR036872">
    <property type="entry name" value="CH_dom_sf"/>
</dbReference>
<feature type="domain" description="GAR" evidence="5">
    <location>
        <begin position="172"/>
        <end position="244"/>
    </location>
</feature>
<dbReference type="SUPFAM" id="SSF47576">
    <property type="entry name" value="Calponin-homology domain, CH-domain"/>
    <property type="match status" value="1"/>
</dbReference>
<dbReference type="CDD" id="cd21204">
    <property type="entry name" value="CH_GAS2-like"/>
    <property type="match status" value="1"/>
</dbReference>
<evidence type="ECO:0000259" key="4">
    <source>
        <dbReference type="PROSITE" id="PS50021"/>
    </source>
</evidence>
<dbReference type="OrthoDB" id="206130at2759"/>
<dbReference type="InterPro" id="IPR001715">
    <property type="entry name" value="CH_dom"/>
</dbReference>
<evidence type="ECO:0008006" key="8">
    <source>
        <dbReference type="Google" id="ProtNLM"/>
    </source>
</evidence>
<keyword evidence="2" id="KW-0175">Coiled coil</keyword>
<dbReference type="GO" id="GO:0008017">
    <property type="term" value="F:microtubule binding"/>
    <property type="evidence" value="ECO:0007669"/>
    <property type="project" value="InterPro"/>
</dbReference>
<dbReference type="InParanoid" id="F2UCH2"/>
<protein>
    <recommendedName>
        <fullName evidence="8">Calponin-homology (CH) domain-containing protein</fullName>
    </recommendedName>
</protein>
<dbReference type="EMBL" id="GL832968">
    <property type="protein sequence ID" value="EGD74279.1"/>
    <property type="molecule type" value="Genomic_DNA"/>
</dbReference>
<dbReference type="GO" id="GO:0051764">
    <property type="term" value="P:actin crosslink formation"/>
    <property type="evidence" value="ECO:0007669"/>
    <property type="project" value="TreeGrafter"/>
</dbReference>
<sequence length="808" mass="89826">MKPRMNEGQLQEWQRELLAQRLNIYTHDLCRWINRVLQREVAPEDFVKTLGPGVVLLDLAKAIQAGEVQYRQEYRVEEEFPTMKLQVRRNAKAGTFAARDNIAQFIAWARRLGIPDDLMFETNDLVLEKDMKQVIYCLMEVARCQHGVEPPRLVKMERSLDDEVALTEGTETPGDAEMDAAVRALLADLGLDQHLADKRDSLGRYFFGQETPVFVRTLDGDLLVPMEGEWITLHHFLRLIAGDYKAEVRRVLKRCRKVAKVNEGAHADDVEQHAACSTSGLNEEAQTSMDEIEKRIETQRREFSAQVATLVGDIEREKKEADALHQHVDELRLTKQKQDTALSQAQEDIRTLRKRIARERFNRAAQHAVANIRRRSSNISTLKAAVFALRQLAKATKAFDSAEFVHEAPPKQDRLHSALARADRSPRTTSPVRELHDTVVAAGPNTTAASAAATRSAPATTSTATATATARPAGAAVSGTSSTPSKVTTREAARTQGHQSFASPPHSPDVGDTSYLFDEPGSHQPTPVKTTRHLTRQQWTEGRSSEPHIPRLRVSNYSVDDSFDVEVGPKLKGKHLSYSAGDLYAVQEHVTHTRRSRSPRANTGERRDHSNSDVDAAFADPSVEAVLLPSPTGRSRTAIRHHGNKALPEHVGASHVMRMKMADGSRTQTTTTARRQEQHQYLSHRSGSGSRSGSSVLDGEAGIVVTQDGRRFRVVGVNEVKKIERRLSGASKDDTTTGAYTRTTTRRLSTREAEALGLLDKARQLYAGVHSRDILDGHQVPYAPTPRVRVGRERNFFSPSAASSSMEQ</sequence>
<dbReference type="PANTHER" id="PTHR46756">
    <property type="entry name" value="TRANSGELIN"/>
    <property type="match status" value="1"/>
</dbReference>
<dbReference type="PANTHER" id="PTHR46756:SF18">
    <property type="entry name" value="GAS2-LIKE PROTEIN PICKLED EGGS"/>
    <property type="match status" value="1"/>
</dbReference>
<dbReference type="InterPro" id="IPR003108">
    <property type="entry name" value="GAR_dom"/>
</dbReference>
<feature type="region of interest" description="Disordered" evidence="3">
    <location>
        <begin position="589"/>
        <end position="614"/>
    </location>
</feature>
<dbReference type="Proteomes" id="UP000007799">
    <property type="component" value="Unassembled WGS sequence"/>
</dbReference>
<feature type="domain" description="Calponin-homology (CH)" evidence="4">
    <location>
        <begin position="23"/>
        <end position="145"/>
    </location>
</feature>
<feature type="coiled-coil region" evidence="2">
    <location>
        <begin position="282"/>
        <end position="362"/>
    </location>
</feature>
<dbReference type="STRING" id="946362.F2UCH2"/>
<dbReference type="SMART" id="SM00033">
    <property type="entry name" value="CH"/>
    <property type="match status" value="1"/>
</dbReference>
<dbReference type="PROSITE" id="PS51460">
    <property type="entry name" value="GAR"/>
    <property type="match status" value="1"/>
</dbReference>
<evidence type="ECO:0000256" key="1">
    <source>
        <dbReference type="ARBA" id="ARBA00038441"/>
    </source>
</evidence>
<feature type="compositionally biased region" description="Basic and acidic residues" evidence="3">
    <location>
        <begin position="603"/>
        <end position="612"/>
    </location>
</feature>
<evidence type="ECO:0000313" key="6">
    <source>
        <dbReference type="EMBL" id="EGD74279.1"/>
    </source>
</evidence>
<dbReference type="Gene3D" id="1.10.418.10">
    <property type="entry name" value="Calponin-like domain"/>
    <property type="match status" value="1"/>
</dbReference>
<dbReference type="GO" id="GO:0051015">
    <property type="term" value="F:actin filament binding"/>
    <property type="evidence" value="ECO:0007669"/>
    <property type="project" value="TreeGrafter"/>
</dbReference>
<dbReference type="AlphaFoldDB" id="F2UCH2"/>
<evidence type="ECO:0000256" key="2">
    <source>
        <dbReference type="SAM" id="Coils"/>
    </source>
</evidence>
<gene>
    <name evidence="6" type="ORF">PTSG_06288</name>
</gene>
<dbReference type="Pfam" id="PF02187">
    <property type="entry name" value="GAS2"/>
    <property type="match status" value="1"/>
</dbReference>
<feature type="region of interest" description="Disordered" evidence="3">
    <location>
        <begin position="663"/>
        <end position="697"/>
    </location>
</feature>
<name>F2UCH2_SALR5</name>
<reference evidence="6" key="1">
    <citation type="submission" date="2009-08" db="EMBL/GenBank/DDBJ databases">
        <title>Annotation of Salpingoeca rosetta.</title>
        <authorList>
            <consortium name="The Broad Institute Genome Sequencing Platform"/>
            <person name="Russ C."/>
            <person name="Cuomo C."/>
            <person name="Burger G."/>
            <person name="Gray M.W."/>
            <person name="Holland P.W.H."/>
            <person name="King N."/>
            <person name="Lang F.B.F."/>
            <person name="Roger A.J."/>
            <person name="Ruiz-Trillo I."/>
            <person name="Young S.K."/>
            <person name="Zeng Q."/>
            <person name="Gargeya S."/>
            <person name="Alvarado L."/>
            <person name="Berlin A."/>
            <person name="Chapman S.B."/>
            <person name="Chen Z."/>
            <person name="Freedman E."/>
            <person name="Gellesch M."/>
            <person name="Goldberg J."/>
            <person name="Griggs A."/>
            <person name="Gujja S."/>
            <person name="Heilman E."/>
            <person name="Heiman D."/>
            <person name="Howarth C."/>
            <person name="Mehta T."/>
            <person name="Neiman D."/>
            <person name="Pearson M."/>
            <person name="Roberts A."/>
            <person name="Saif S."/>
            <person name="Shea T."/>
            <person name="Shenoy N."/>
            <person name="Sisk P."/>
            <person name="Stolte C."/>
            <person name="Sykes S."/>
            <person name="White J."/>
            <person name="Yandava C."/>
            <person name="Haas B."/>
            <person name="Nusbaum C."/>
            <person name="Birren B."/>
        </authorList>
    </citation>
    <scope>NUCLEOTIDE SEQUENCE [LARGE SCALE GENOMIC DNA]</scope>
    <source>
        <strain evidence="6">ATCC 50818</strain>
    </source>
</reference>
<comment type="similarity">
    <text evidence="1">Belongs to the GAS2 family.</text>
</comment>
<feature type="compositionally biased region" description="Low complexity" evidence="3">
    <location>
        <begin position="683"/>
        <end position="695"/>
    </location>
</feature>
<dbReference type="GO" id="GO:0005884">
    <property type="term" value="C:actin filament"/>
    <property type="evidence" value="ECO:0007669"/>
    <property type="project" value="TreeGrafter"/>
</dbReference>
<feature type="compositionally biased region" description="Polar residues" evidence="3">
    <location>
        <begin position="478"/>
        <end position="487"/>
    </location>
</feature>
<dbReference type="Pfam" id="PF00307">
    <property type="entry name" value="CH"/>
    <property type="match status" value="1"/>
</dbReference>
<dbReference type="GO" id="GO:0008093">
    <property type="term" value="F:cytoskeletal anchor activity"/>
    <property type="evidence" value="ECO:0007669"/>
    <property type="project" value="TreeGrafter"/>
</dbReference>